<feature type="domain" description="DUF4232" evidence="3">
    <location>
        <begin position="93"/>
        <end position="211"/>
    </location>
</feature>
<organism evidence="4 5">
    <name type="scientific">Streptomyces atriruber</name>
    <dbReference type="NCBI Taxonomy" id="545121"/>
    <lineage>
        <taxon>Bacteria</taxon>
        <taxon>Bacillati</taxon>
        <taxon>Actinomycetota</taxon>
        <taxon>Actinomycetes</taxon>
        <taxon>Kitasatosporales</taxon>
        <taxon>Streptomycetaceae</taxon>
        <taxon>Streptomyces</taxon>
    </lineage>
</organism>
<feature type="chain" id="PRO_5046121949" evidence="2">
    <location>
        <begin position="28"/>
        <end position="228"/>
    </location>
</feature>
<dbReference type="InterPro" id="IPR025326">
    <property type="entry name" value="DUF4232"/>
</dbReference>
<comment type="caution">
    <text evidence="4">The sequence shown here is derived from an EMBL/GenBank/DDBJ whole genome shotgun (WGS) entry which is preliminary data.</text>
</comment>
<sequence>MRTSRSRSTVLAATGAAVFALSLTACGGGGSETKSAGAETPETTVSVGASRGADGDAAKAAASNGSTGAGKGADATKASASGGKRGAAAAPACTTKDVTISAARHGGPPYTHIVLTAKNKSGRSCTMTGFPEIQFLESHKQNVPSVAKSKPAAPVVLKAGAPAYALVKVSDGGVDENNEPVSAFSVTLQGGGGMAAVTAPGSGGIAVDPAKSLTGYWTYELRNGADEF</sequence>
<dbReference type="Pfam" id="PF14016">
    <property type="entry name" value="DUF4232"/>
    <property type="match status" value="1"/>
</dbReference>
<keyword evidence="2" id="KW-0732">Signal</keyword>
<accession>A0ABV3BTG4</accession>
<evidence type="ECO:0000259" key="3">
    <source>
        <dbReference type="Pfam" id="PF14016"/>
    </source>
</evidence>
<evidence type="ECO:0000313" key="4">
    <source>
        <dbReference type="EMBL" id="MEU6824050.1"/>
    </source>
</evidence>
<dbReference type="Proteomes" id="UP001551176">
    <property type="component" value="Unassembled WGS sequence"/>
</dbReference>
<name>A0ABV3BTG4_9ACTN</name>
<feature type="compositionally biased region" description="Low complexity" evidence="1">
    <location>
        <begin position="58"/>
        <end position="88"/>
    </location>
</feature>
<protein>
    <submittedName>
        <fullName evidence="4">DUF4232 domain-containing protein</fullName>
    </submittedName>
</protein>
<dbReference type="PROSITE" id="PS51257">
    <property type="entry name" value="PROKAR_LIPOPROTEIN"/>
    <property type="match status" value="1"/>
</dbReference>
<evidence type="ECO:0000313" key="5">
    <source>
        <dbReference type="Proteomes" id="UP001551176"/>
    </source>
</evidence>
<dbReference type="EMBL" id="JBEYXV010000013">
    <property type="protein sequence ID" value="MEU6824050.1"/>
    <property type="molecule type" value="Genomic_DNA"/>
</dbReference>
<feature type="region of interest" description="Disordered" evidence="1">
    <location>
        <begin position="30"/>
        <end position="88"/>
    </location>
</feature>
<feature type="signal peptide" evidence="2">
    <location>
        <begin position="1"/>
        <end position="27"/>
    </location>
</feature>
<dbReference type="RefSeq" id="WP_359353124.1">
    <property type="nucleotide sequence ID" value="NZ_JBEYXV010000013.1"/>
</dbReference>
<reference evidence="4 5" key="1">
    <citation type="submission" date="2024-06" db="EMBL/GenBank/DDBJ databases">
        <title>The Natural Products Discovery Center: Release of the First 8490 Sequenced Strains for Exploring Actinobacteria Biosynthetic Diversity.</title>
        <authorList>
            <person name="Kalkreuter E."/>
            <person name="Kautsar S.A."/>
            <person name="Yang D."/>
            <person name="Bader C.D."/>
            <person name="Teijaro C.N."/>
            <person name="Fluegel L."/>
            <person name="Davis C.M."/>
            <person name="Simpson J.R."/>
            <person name="Lauterbach L."/>
            <person name="Steele A.D."/>
            <person name="Gui C."/>
            <person name="Meng S."/>
            <person name="Li G."/>
            <person name="Viehrig K."/>
            <person name="Ye F."/>
            <person name="Su P."/>
            <person name="Kiefer A.F."/>
            <person name="Nichols A."/>
            <person name="Cepeda A.J."/>
            <person name="Yan W."/>
            <person name="Fan B."/>
            <person name="Jiang Y."/>
            <person name="Adhikari A."/>
            <person name="Zheng C.-J."/>
            <person name="Schuster L."/>
            <person name="Cowan T.M."/>
            <person name="Smanski M.J."/>
            <person name="Chevrette M.G."/>
            <person name="De Carvalho L.P.S."/>
            <person name="Shen B."/>
        </authorList>
    </citation>
    <scope>NUCLEOTIDE SEQUENCE [LARGE SCALE GENOMIC DNA]</scope>
    <source>
        <strain evidence="4 5">NPDC046838</strain>
    </source>
</reference>
<proteinExistence type="predicted"/>
<keyword evidence="5" id="KW-1185">Reference proteome</keyword>
<gene>
    <name evidence="4" type="ORF">ABZ921_25755</name>
</gene>
<evidence type="ECO:0000256" key="1">
    <source>
        <dbReference type="SAM" id="MobiDB-lite"/>
    </source>
</evidence>
<evidence type="ECO:0000256" key="2">
    <source>
        <dbReference type="SAM" id="SignalP"/>
    </source>
</evidence>